<evidence type="ECO:0000313" key="1">
    <source>
        <dbReference type="EMBL" id="GGH31262.1"/>
    </source>
</evidence>
<keyword evidence="2" id="KW-1185">Reference proteome</keyword>
<comment type="caution">
    <text evidence="1">The sequence shown here is derived from an EMBL/GenBank/DDBJ whole genome shotgun (WGS) entry which is preliminary data.</text>
</comment>
<dbReference type="RefSeq" id="WP_188931224.1">
    <property type="nucleotide sequence ID" value="NZ_BMIA01000001.1"/>
</dbReference>
<gene>
    <name evidence="1" type="ORF">GCM10007423_20010</name>
</gene>
<protein>
    <submittedName>
        <fullName evidence="1">Uncharacterized protein</fullName>
    </submittedName>
</protein>
<dbReference type="EMBL" id="BMIA01000001">
    <property type="protein sequence ID" value="GGH31262.1"/>
    <property type="molecule type" value="Genomic_DNA"/>
</dbReference>
<dbReference type="Proteomes" id="UP000600214">
    <property type="component" value="Unassembled WGS sequence"/>
</dbReference>
<evidence type="ECO:0000313" key="2">
    <source>
        <dbReference type="Proteomes" id="UP000600214"/>
    </source>
</evidence>
<reference evidence="2" key="1">
    <citation type="journal article" date="2019" name="Int. J. Syst. Evol. Microbiol.">
        <title>The Global Catalogue of Microorganisms (GCM) 10K type strain sequencing project: providing services to taxonomists for standard genome sequencing and annotation.</title>
        <authorList>
            <consortium name="The Broad Institute Genomics Platform"/>
            <consortium name="The Broad Institute Genome Sequencing Center for Infectious Disease"/>
            <person name="Wu L."/>
            <person name="Ma J."/>
        </authorList>
    </citation>
    <scope>NUCLEOTIDE SEQUENCE [LARGE SCALE GENOMIC DNA]</scope>
    <source>
        <strain evidence="2">CGMCC 1.15288</strain>
    </source>
</reference>
<organism evidence="1 2">
    <name type="scientific">Dyadobacter endophyticus</name>
    <dbReference type="NCBI Taxonomy" id="1749036"/>
    <lineage>
        <taxon>Bacteria</taxon>
        <taxon>Pseudomonadati</taxon>
        <taxon>Bacteroidota</taxon>
        <taxon>Cytophagia</taxon>
        <taxon>Cytophagales</taxon>
        <taxon>Spirosomataceae</taxon>
        <taxon>Dyadobacter</taxon>
    </lineage>
</organism>
<sequence>MITITDTPTEAMTAVTDGWYNQLAASLNLSIRHFQLLQPPAVPTSDQALWDSFNVVPPVTLKYNRWLYQQPTFFSQYAAVVNGLSFPESDFVEDIGADTYVQWQAYLKTITPPPPANTLPTVWFQWAMVNAPEVANIGRSDLSTQLLIEGAQALLQPYEGPNAKPADFLPTFSDLKNTLRASSGASFSFDSTHDDPDVSNSWVPGDDPNYFGIWTGSSAAFHVSRKFALSKITVSVQFDHVATVAVTPGQWYNSFLLHQAWASPCTPPWIDSADWQAYFGATGSFTHAVGSLFAADGITLTLTSDADFTPAEQVIIKGLAAVGDWPVYCPISSSVFSNSIATGPGSLVIRFKSAPGNPVILGLNVFDIRSYVGAG</sequence>
<accession>A0ABQ1YP56</accession>
<name>A0ABQ1YP56_9BACT</name>
<proteinExistence type="predicted"/>